<dbReference type="EMBL" id="MFJM01000053">
    <property type="protein sequence ID" value="OGG16746.1"/>
    <property type="molecule type" value="Genomic_DNA"/>
</dbReference>
<dbReference type="InterPro" id="IPR027417">
    <property type="entry name" value="P-loop_NTPase"/>
</dbReference>
<dbReference type="STRING" id="1798383.A3D78_01460"/>
<proteinExistence type="predicted"/>
<evidence type="ECO:0000313" key="2">
    <source>
        <dbReference type="EMBL" id="OGG16746.1"/>
    </source>
</evidence>
<protein>
    <submittedName>
        <fullName evidence="2">Uncharacterized protein</fullName>
    </submittedName>
</protein>
<evidence type="ECO:0000256" key="1">
    <source>
        <dbReference type="SAM" id="Phobius"/>
    </source>
</evidence>
<organism evidence="2 3">
    <name type="scientific">Candidatus Gottesmanbacteria bacterium RIFCSPHIGHO2_02_FULL_39_14</name>
    <dbReference type="NCBI Taxonomy" id="1798383"/>
    <lineage>
        <taxon>Bacteria</taxon>
        <taxon>Candidatus Gottesmaniibacteriota</taxon>
    </lineage>
</organism>
<gene>
    <name evidence="2" type="ORF">A3D78_01460</name>
</gene>
<dbReference type="Proteomes" id="UP000176253">
    <property type="component" value="Unassembled WGS sequence"/>
</dbReference>
<feature type="transmembrane region" description="Helical" evidence="1">
    <location>
        <begin position="59"/>
        <end position="80"/>
    </location>
</feature>
<dbReference type="SUPFAM" id="SSF53795">
    <property type="entry name" value="PEP carboxykinase-like"/>
    <property type="match status" value="1"/>
</dbReference>
<dbReference type="AlphaFoldDB" id="A0A1F5ZW77"/>
<keyword evidence="1" id="KW-0472">Membrane</keyword>
<reference evidence="2 3" key="1">
    <citation type="journal article" date="2016" name="Nat. Commun.">
        <title>Thousands of microbial genomes shed light on interconnected biogeochemical processes in an aquifer system.</title>
        <authorList>
            <person name="Anantharaman K."/>
            <person name="Brown C.T."/>
            <person name="Hug L.A."/>
            <person name="Sharon I."/>
            <person name="Castelle C.J."/>
            <person name="Probst A.J."/>
            <person name="Thomas B.C."/>
            <person name="Singh A."/>
            <person name="Wilkins M.J."/>
            <person name="Karaoz U."/>
            <person name="Brodie E.L."/>
            <person name="Williams K.H."/>
            <person name="Hubbard S.S."/>
            <person name="Banfield J.F."/>
        </authorList>
    </citation>
    <scope>NUCLEOTIDE SEQUENCE [LARGE SCALE GENOMIC DNA]</scope>
</reference>
<accession>A0A1F5ZW77</accession>
<keyword evidence="1" id="KW-0812">Transmembrane</keyword>
<evidence type="ECO:0000313" key="3">
    <source>
        <dbReference type="Proteomes" id="UP000176253"/>
    </source>
</evidence>
<dbReference type="Gene3D" id="3.40.50.300">
    <property type="entry name" value="P-loop containing nucleotide triphosphate hydrolases"/>
    <property type="match status" value="1"/>
</dbReference>
<sequence length="256" mass="30230">MLKILRTHYKNFLLKNSQSEVDYKINIFDDDKVKNFTFKKKYHFLNIYNKTAKNKLTTYYLIGLFQFQIILLEILLDLLAKNKGLYLHASANVVSNKTYVFIGKSGTGKSTISKLLSKKYTKIADDGIFIRKKNKNYYCYMTPFFEKNSFFKKSDKYPLGGIYCFNKSNHFKIIKLQSQEYIYNRLLKQIVCKKDKLNDIIATLADLNENFTYYYSLYFNRNKKKLLEFFKKKVIIPQNQQAQGGGPQELPKEQQG</sequence>
<comment type="caution">
    <text evidence="2">The sequence shown here is derived from an EMBL/GenBank/DDBJ whole genome shotgun (WGS) entry which is preliminary data.</text>
</comment>
<name>A0A1F5ZW77_9BACT</name>
<keyword evidence="1" id="KW-1133">Transmembrane helix</keyword>